<sequence length="309" mass="35673">MSQQNECSKLLPSLEFYNELNTEPGYKLVYRYFCHTIESLTSDRKYIDLCYKIVRYLTVNASDNNEIILCNHCKLLNYWTFEQIKRIYGEDKKQINIAYGHISHVVSNIMRLYYESKKSHCTLDFQVPHDDNWEAKKEFYEYCQDYNEINKRKQLTDPECEKYGNYLKTKKHLLAKLEQILSDNNLKNCPNSDAETGGCDPNALLAELSQKKDFLETKNDLPDESSKLFLGLSKKDTATAASAIGVSLLGLTLFKFTPLGTWSNRGKQGTNNVIYNLGENNMNELLPSELQPPNMEYDAAAYYLPYNSA</sequence>
<reference evidence="1 2" key="1">
    <citation type="submission" date="2016-07" db="EMBL/GenBank/DDBJ databases">
        <authorList>
            <consortium name="Pathogen Informatics"/>
        </authorList>
    </citation>
    <scope>NUCLEOTIDE SEQUENCE [LARGE SCALE GENOMIC DNA]</scope>
</reference>
<accession>A0A1G4HJL4</accession>
<dbReference type="VEuPathDB" id="PlasmoDB:PVP01_0007860"/>
<dbReference type="VEuPathDB" id="PlasmoDB:PVPAM_000016900"/>
<gene>
    <name evidence="1" type="ORF">PVC01_130054200</name>
</gene>
<dbReference type="VEuPathDB" id="PlasmoDB:PVW1_120011500"/>
<dbReference type="Pfam" id="PF05795">
    <property type="entry name" value="Plasmodium_Vir"/>
    <property type="match status" value="2"/>
</dbReference>
<evidence type="ECO:0000313" key="1">
    <source>
        <dbReference type="EMBL" id="SCO75052.1"/>
    </source>
</evidence>
<proteinExistence type="predicted"/>
<dbReference type="EMBL" id="LT615268">
    <property type="protein sequence ID" value="SCO75052.1"/>
    <property type="molecule type" value="Genomic_DNA"/>
</dbReference>
<dbReference type="InterPro" id="IPR008780">
    <property type="entry name" value="Plasmodium_Vir"/>
</dbReference>
<organism evidence="1 2">
    <name type="scientific">Plasmodium vivax</name>
    <name type="common">malaria parasite P. vivax</name>
    <dbReference type="NCBI Taxonomy" id="5855"/>
    <lineage>
        <taxon>Eukaryota</taxon>
        <taxon>Sar</taxon>
        <taxon>Alveolata</taxon>
        <taxon>Apicomplexa</taxon>
        <taxon>Aconoidasida</taxon>
        <taxon>Haemosporida</taxon>
        <taxon>Plasmodiidae</taxon>
        <taxon>Plasmodium</taxon>
        <taxon>Plasmodium (Plasmodium)</taxon>
    </lineage>
</organism>
<dbReference type="AlphaFoldDB" id="A0A1G4HJL4"/>
<evidence type="ECO:0000313" key="2">
    <source>
        <dbReference type="Proteomes" id="UP000305196"/>
    </source>
</evidence>
<name>A0A1G4HJL4_PLAVI</name>
<dbReference type="VEuPathDB" id="PlasmoDB:PVX_004525"/>
<dbReference type="Proteomes" id="UP000305196">
    <property type="component" value="Chromosome 13"/>
</dbReference>
<protein>
    <submittedName>
        <fullName evidence="1">VIR protein</fullName>
    </submittedName>
</protein>